<evidence type="ECO:0000313" key="2">
    <source>
        <dbReference type="Proteomes" id="UP001341840"/>
    </source>
</evidence>
<name>A0ABU6Z702_9FABA</name>
<comment type="caution">
    <text evidence="1">The sequence shown here is derived from an EMBL/GenBank/DDBJ whole genome shotgun (WGS) entry which is preliminary data.</text>
</comment>
<gene>
    <name evidence="1" type="ORF">PIB30_008872</name>
</gene>
<dbReference type="EMBL" id="JASCZI010271880">
    <property type="protein sequence ID" value="MED6216578.1"/>
    <property type="molecule type" value="Genomic_DNA"/>
</dbReference>
<sequence length="102" mass="11820">MTGKEKEIKRKTQGNLPCYMLVVQLFKERLGEFRRLSECFKCQLHPENSEFSPSANYIQRVLSPLRVHSVILVQGVPDAIHWFHPGSSEYSVLKLQGENPEY</sequence>
<reference evidence="1 2" key="1">
    <citation type="journal article" date="2023" name="Plants (Basel)">
        <title>Bridging the Gap: Combining Genomics and Transcriptomics Approaches to Understand Stylosanthes scabra, an Orphan Legume from the Brazilian Caatinga.</title>
        <authorList>
            <person name="Ferreira-Neto J.R.C."/>
            <person name="da Silva M.D."/>
            <person name="Binneck E."/>
            <person name="de Melo N.F."/>
            <person name="da Silva R.H."/>
            <person name="de Melo A.L.T.M."/>
            <person name="Pandolfi V."/>
            <person name="Bustamante F.O."/>
            <person name="Brasileiro-Vidal A.C."/>
            <person name="Benko-Iseppon A.M."/>
        </authorList>
    </citation>
    <scope>NUCLEOTIDE SEQUENCE [LARGE SCALE GENOMIC DNA]</scope>
    <source>
        <tissue evidence="1">Leaves</tissue>
    </source>
</reference>
<proteinExistence type="predicted"/>
<organism evidence="1 2">
    <name type="scientific">Stylosanthes scabra</name>
    <dbReference type="NCBI Taxonomy" id="79078"/>
    <lineage>
        <taxon>Eukaryota</taxon>
        <taxon>Viridiplantae</taxon>
        <taxon>Streptophyta</taxon>
        <taxon>Embryophyta</taxon>
        <taxon>Tracheophyta</taxon>
        <taxon>Spermatophyta</taxon>
        <taxon>Magnoliopsida</taxon>
        <taxon>eudicotyledons</taxon>
        <taxon>Gunneridae</taxon>
        <taxon>Pentapetalae</taxon>
        <taxon>rosids</taxon>
        <taxon>fabids</taxon>
        <taxon>Fabales</taxon>
        <taxon>Fabaceae</taxon>
        <taxon>Papilionoideae</taxon>
        <taxon>50 kb inversion clade</taxon>
        <taxon>dalbergioids sensu lato</taxon>
        <taxon>Dalbergieae</taxon>
        <taxon>Pterocarpus clade</taxon>
        <taxon>Stylosanthes</taxon>
    </lineage>
</organism>
<dbReference type="Proteomes" id="UP001341840">
    <property type="component" value="Unassembled WGS sequence"/>
</dbReference>
<keyword evidence="2" id="KW-1185">Reference proteome</keyword>
<accession>A0ABU6Z702</accession>
<evidence type="ECO:0000313" key="1">
    <source>
        <dbReference type="EMBL" id="MED6216578.1"/>
    </source>
</evidence>
<protein>
    <submittedName>
        <fullName evidence="1">Uncharacterized protein</fullName>
    </submittedName>
</protein>